<dbReference type="Proteomes" id="UP000216446">
    <property type="component" value="Unassembled WGS sequence"/>
</dbReference>
<evidence type="ECO:0000313" key="3">
    <source>
        <dbReference type="Proteomes" id="UP000216446"/>
    </source>
</evidence>
<dbReference type="EMBL" id="MQWB01000001">
    <property type="protein sequence ID" value="OZC01775.1"/>
    <property type="molecule type" value="Genomic_DNA"/>
</dbReference>
<keyword evidence="1" id="KW-1133">Transmembrane helix</keyword>
<organism evidence="2 3">
    <name type="scientific">Rubricoccus marinus</name>
    <dbReference type="NCBI Taxonomy" id="716817"/>
    <lineage>
        <taxon>Bacteria</taxon>
        <taxon>Pseudomonadati</taxon>
        <taxon>Rhodothermota</taxon>
        <taxon>Rhodothermia</taxon>
        <taxon>Rhodothermales</taxon>
        <taxon>Rubricoccaceae</taxon>
        <taxon>Rubricoccus</taxon>
    </lineage>
</organism>
<proteinExistence type="predicted"/>
<protein>
    <submittedName>
        <fullName evidence="2">Uncharacterized protein</fullName>
    </submittedName>
</protein>
<accession>A0A259TVI8</accession>
<evidence type="ECO:0000313" key="2">
    <source>
        <dbReference type="EMBL" id="OZC01775.1"/>
    </source>
</evidence>
<dbReference type="AlphaFoldDB" id="A0A259TVI8"/>
<keyword evidence="1" id="KW-0472">Membrane</keyword>
<gene>
    <name evidence="2" type="ORF">BSZ36_01485</name>
</gene>
<name>A0A259TVI8_9BACT</name>
<comment type="caution">
    <text evidence="2">The sequence shown here is derived from an EMBL/GenBank/DDBJ whole genome shotgun (WGS) entry which is preliminary data.</text>
</comment>
<keyword evidence="3" id="KW-1185">Reference proteome</keyword>
<sequence length="147" mass="15908">MRWQFRLTTGSTARLILQPTLIAGSLERDFFRRPSNVAWFLARASVLVVLLLSLGRALGGSPALSLVAFFAFAVAHAVVSRRFAALGPDGAQRGPLGIPDRLRGIRVASRTVPSALRPLLALSALWIVMEWIVIGLALAMLFFGVTL</sequence>
<dbReference type="InParanoid" id="A0A259TVI8"/>
<feature type="transmembrane region" description="Helical" evidence="1">
    <location>
        <begin position="119"/>
        <end position="145"/>
    </location>
</feature>
<evidence type="ECO:0000256" key="1">
    <source>
        <dbReference type="SAM" id="Phobius"/>
    </source>
</evidence>
<reference evidence="2 3" key="1">
    <citation type="submission" date="2016-11" db="EMBL/GenBank/DDBJ databases">
        <title>Study of marine rhodopsin-containing bacteria.</title>
        <authorList>
            <person name="Yoshizawa S."/>
            <person name="Kumagai Y."/>
            <person name="Kogure K."/>
        </authorList>
    </citation>
    <scope>NUCLEOTIDE SEQUENCE [LARGE SCALE GENOMIC DNA]</scope>
    <source>
        <strain evidence="2 3">SG-29</strain>
    </source>
</reference>
<feature type="transmembrane region" description="Helical" evidence="1">
    <location>
        <begin position="61"/>
        <end position="79"/>
    </location>
</feature>
<feature type="transmembrane region" description="Helical" evidence="1">
    <location>
        <begin position="37"/>
        <end position="55"/>
    </location>
</feature>
<keyword evidence="1" id="KW-0812">Transmembrane</keyword>